<dbReference type="RefSeq" id="WP_184934415.1">
    <property type="nucleotide sequence ID" value="NZ_JACHJV010000001.1"/>
</dbReference>
<reference evidence="1 2" key="1">
    <citation type="submission" date="2020-08" db="EMBL/GenBank/DDBJ databases">
        <title>Sequencing the genomes of 1000 actinobacteria strains.</title>
        <authorList>
            <person name="Klenk H.-P."/>
        </authorList>
    </citation>
    <scope>NUCLEOTIDE SEQUENCE [LARGE SCALE GENOMIC DNA]</scope>
    <source>
        <strain evidence="1 2">DSM 41654</strain>
    </source>
</reference>
<dbReference type="Proteomes" id="UP000540506">
    <property type="component" value="Unassembled WGS sequence"/>
</dbReference>
<comment type="caution">
    <text evidence="1">The sequence shown here is derived from an EMBL/GenBank/DDBJ whole genome shotgun (WGS) entry which is preliminary data.</text>
</comment>
<proteinExistence type="predicted"/>
<evidence type="ECO:0000313" key="1">
    <source>
        <dbReference type="EMBL" id="MBB4922205.1"/>
    </source>
</evidence>
<keyword evidence="2" id="KW-1185">Reference proteome</keyword>
<organism evidence="1 2">
    <name type="scientific">Kitasatospora kifunensis</name>
    <name type="common">Streptomyces kifunensis</name>
    <dbReference type="NCBI Taxonomy" id="58351"/>
    <lineage>
        <taxon>Bacteria</taxon>
        <taxon>Bacillati</taxon>
        <taxon>Actinomycetota</taxon>
        <taxon>Actinomycetes</taxon>
        <taxon>Kitasatosporales</taxon>
        <taxon>Streptomycetaceae</taxon>
        <taxon>Kitasatospora</taxon>
    </lineage>
</organism>
<evidence type="ECO:0000313" key="2">
    <source>
        <dbReference type="Proteomes" id="UP000540506"/>
    </source>
</evidence>
<gene>
    <name evidence="1" type="ORF">FHR34_001198</name>
</gene>
<name>A0A7W7QZ06_KITKI</name>
<dbReference type="EMBL" id="JACHJV010000001">
    <property type="protein sequence ID" value="MBB4922205.1"/>
    <property type="molecule type" value="Genomic_DNA"/>
</dbReference>
<accession>A0A7W7QZ06</accession>
<sequence>MTKDQGEPLYEIRRTPGHAEATMYAWIPDADDNPALEPLGTITPERGGLAVTWRTEPDGPAPTEWVPDELAAFWFLEGARFRAISFQSGWE</sequence>
<protein>
    <submittedName>
        <fullName evidence="1">Uncharacterized protein</fullName>
    </submittedName>
</protein>
<dbReference type="AlphaFoldDB" id="A0A7W7QZ06"/>